<evidence type="ECO:0000313" key="1">
    <source>
        <dbReference type="EMBL" id="WKD51688.1"/>
    </source>
</evidence>
<keyword evidence="1" id="KW-0614">Plasmid</keyword>
<protein>
    <submittedName>
        <fullName evidence="1">Uncharacterized protein</fullName>
    </submittedName>
</protein>
<keyword evidence="2" id="KW-1185">Reference proteome</keyword>
<organism evidence="1 2">
    <name type="scientific">Microbulbifer spongiae</name>
    <dbReference type="NCBI Taxonomy" id="2944933"/>
    <lineage>
        <taxon>Bacteria</taxon>
        <taxon>Pseudomonadati</taxon>
        <taxon>Pseudomonadota</taxon>
        <taxon>Gammaproteobacteria</taxon>
        <taxon>Cellvibrionales</taxon>
        <taxon>Microbulbiferaceae</taxon>
        <taxon>Microbulbifer</taxon>
    </lineage>
</organism>
<dbReference type="Proteomes" id="UP001321520">
    <property type="component" value="Plasmid unnamed"/>
</dbReference>
<dbReference type="RefSeq" id="WP_301419248.1">
    <property type="nucleotide sequence ID" value="NZ_CP098024.1"/>
</dbReference>
<name>A0ABY9EF98_9GAMM</name>
<evidence type="ECO:0000313" key="2">
    <source>
        <dbReference type="Proteomes" id="UP001321520"/>
    </source>
</evidence>
<dbReference type="EMBL" id="CP098024">
    <property type="protein sequence ID" value="WKD51688.1"/>
    <property type="molecule type" value="Genomic_DNA"/>
</dbReference>
<sequence length="141" mass="16169">MSLFPPRKRETIPFGDTTFDLYELSGLERCEYLAKTTGHLEVTEEGELRKPVITKIGQLWDARRRELSNNLLLVAYALRPGREESLEELHQELCKSVVPEHIDTLYIPAAKLSGFYFEVDALYQENSPAQTKVSEAPEKKE</sequence>
<geneLocation type="plasmid" evidence="1 2">
    <name>unnamed</name>
</geneLocation>
<accession>A0ABY9EF98</accession>
<reference evidence="1 2" key="1">
    <citation type="submission" date="2022-05" db="EMBL/GenBank/DDBJ databases">
        <title>Microbulbifer sp. nov., isolated from sponge.</title>
        <authorList>
            <person name="Gao L."/>
        </authorList>
    </citation>
    <scope>NUCLEOTIDE SEQUENCE [LARGE SCALE GENOMIC DNA]</scope>
    <source>
        <strain evidence="1 2">MI-G</strain>
        <plasmid evidence="1 2">unnamed</plasmid>
    </source>
</reference>
<proteinExistence type="predicted"/>
<gene>
    <name evidence="1" type="ORF">M8T91_18710</name>
</gene>